<feature type="signal peptide" evidence="1">
    <location>
        <begin position="1"/>
        <end position="24"/>
    </location>
</feature>
<organism evidence="2 3">
    <name type="scientific">Phascolarctobacterium succinatutens</name>
    <dbReference type="NCBI Taxonomy" id="626940"/>
    <lineage>
        <taxon>Bacteria</taxon>
        <taxon>Bacillati</taxon>
        <taxon>Bacillota</taxon>
        <taxon>Negativicutes</taxon>
        <taxon>Acidaminococcales</taxon>
        <taxon>Acidaminococcaceae</taxon>
        <taxon>Phascolarctobacterium</taxon>
    </lineage>
</organism>
<evidence type="ECO:0008006" key="4">
    <source>
        <dbReference type="Google" id="ProtNLM"/>
    </source>
</evidence>
<name>A0A1Q6R9R9_9FIRM</name>
<gene>
    <name evidence="2" type="ORF">BHW43_01655</name>
</gene>
<accession>A0A1Q6R9R9</accession>
<reference evidence="2 3" key="1">
    <citation type="journal article" date="2016" name="Nat. Biotechnol.">
        <title>Measurement of bacterial replication rates in microbial communities.</title>
        <authorList>
            <person name="Brown C.T."/>
            <person name="Olm M.R."/>
            <person name="Thomas B.C."/>
            <person name="Banfield J.F."/>
        </authorList>
    </citation>
    <scope>NUCLEOTIDE SEQUENCE [LARGE SCALE GENOMIC DNA]</scope>
    <source>
        <strain evidence="2">46_33</strain>
    </source>
</reference>
<comment type="caution">
    <text evidence="2">The sequence shown here is derived from an EMBL/GenBank/DDBJ whole genome shotgun (WGS) entry which is preliminary data.</text>
</comment>
<proteinExistence type="predicted"/>
<evidence type="ECO:0000313" key="2">
    <source>
        <dbReference type="EMBL" id="OLA39060.1"/>
    </source>
</evidence>
<protein>
    <recommendedName>
        <fullName evidence="4">DUF5666 domain-containing protein</fullName>
    </recommendedName>
</protein>
<feature type="chain" id="PRO_5013044594" description="DUF5666 domain-containing protein" evidence="1">
    <location>
        <begin position="25"/>
        <end position="205"/>
    </location>
</feature>
<dbReference type="EMBL" id="MNTG01000002">
    <property type="protein sequence ID" value="OLA39060.1"/>
    <property type="molecule type" value="Genomic_DNA"/>
</dbReference>
<keyword evidence="1" id="KW-0732">Signal</keyword>
<dbReference type="STRING" id="626940.BHW43_01655"/>
<dbReference type="Proteomes" id="UP000186777">
    <property type="component" value="Unassembled WGS sequence"/>
</dbReference>
<sequence length="205" mass="21800">MKSLKKIALVFSCMALLGAGSAFAADAAQSSPLDEVQANPEVMRAPGTYVTSGEIVAVENGMYIIRGEGSRNMVAAIVDRDTYVVEGASGKLRLPYALKEGQKVTAYYSATMTRSMPPQSHALAIVIEDSEEPASFFEVAQASLAKDGSYVTVLNTNNDVIATIDANACADFAKIKKGDKLLVWSSMMTMSLPAQTHAEKVVVLP</sequence>
<dbReference type="AlphaFoldDB" id="A0A1Q6R9R9"/>
<evidence type="ECO:0000256" key="1">
    <source>
        <dbReference type="SAM" id="SignalP"/>
    </source>
</evidence>
<evidence type="ECO:0000313" key="3">
    <source>
        <dbReference type="Proteomes" id="UP000186777"/>
    </source>
</evidence>
<dbReference type="RefSeq" id="WP_303679267.1">
    <property type="nucleotide sequence ID" value="NZ_MNTG01000002.1"/>
</dbReference>